<protein>
    <recommendedName>
        <fullName evidence="2 8">Site-specific DNA-methyltransferase (adenine-specific)</fullName>
        <ecNumber evidence="2 8">2.1.1.72</ecNumber>
    </recommendedName>
</protein>
<evidence type="ECO:0000256" key="3">
    <source>
        <dbReference type="ARBA" id="ARBA00022603"/>
    </source>
</evidence>
<dbReference type="GO" id="GO:0009307">
    <property type="term" value="P:DNA restriction-modification system"/>
    <property type="evidence" value="ECO:0007669"/>
    <property type="project" value="InterPro"/>
</dbReference>
<dbReference type="InterPro" id="IPR012327">
    <property type="entry name" value="MeTrfase_D12"/>
</dbReference>
<dbReference type="Gene3D" id="3.40.50.150">
    <property type="entry name" value="Vaccinia Virus protein VP39"/>
    <property type="match status" value="1"/>
</dbReference>
<dbReference type="GeneID" id="97310828"/>
<sequence length="282" mass="31433">MRNHPVPQAAKATRPFLKWVGGKSRLLSNIIPELPAGQRLIEPFVGGGAVFLNTEGFEQYFLGDSNKHLVELYRVVAEQPQEFIAVALEFFDEQYRSRERYVDVRRAFNSEGDVLTRAAQFLYLNKFGFNGLCRYNRSGQFNVPYGNPVRVPGLPEEEILSFARKAQRATFVHGDFADLVRSAQPGDVVYCDPPYLDRDDSPSFRGYGAAGFGMDRQRELADLARELAQRGIPVAISNHDCVAAYELYEGANILTFPARRSVSAAAGSRGNVKELLAVFGSQ</sequence>
<evidence type="ECO:0000256" key="2">
    <source>
        <dbReference type="ARBA" id="ARBA00011900"/>
    </source>
</evidence>
<dbReference type="GO" id="GO:1904047">
    <property type="term" value="F:S-adenosyl-L-methionine binding"/>
    <property type="evidence" value="ECO:0007669"/>
    <property type="project" value="TreeGrafter"/>
</dbReference>
<evidence type="ECO:0000256" key="1">
    <source>
        <dbReference type="ARBA" id="ARBA00006594"/>
    </source>
</evidence>
<dbReference type="SUPFAM" id="SSF53335">
    <property type="entry name" value="S-adenosyl-L-methionine-dependent methyltransferases"/>
    <property type="match status" value="1"/>
</dbReference>
<dbReference type="AlphaFoldDB" id="A0A4Y8MWY2"/>
<evidence type="ECO:0000256" key="4">
    <source>
        <dbReference type="ARBA" id="ARBA00022679"/>
    </source>
</evidence>
<evidence type="ECO:0000313" key="9">
    <source>
        <dbReference type="EMBL" id="TFE42037.1"/>
    </source>
</evidence>
<dbReference type="RefSeq" id="WP_134465313.1">
    <property type="nucleotide sequence ID" value="NZ_JBHMFL010000100.1"/>
</dbReference>
<dbReference type="GO" id="GO:0006298">
    <property type="term" value="P:mismatch repair"/>
    <property type="evidence" value="ECO:0007669"/>
    <property type="project" value="TreeGrafter"/>
</dbReference>
<dbReference type="GO" id="GO:0009007">
    <property type="term" value="F:site-specific DNA-methyltransferase (adenine-specific) activity"/>
    <property type="evidence" value="ECO:0007669"/>
    <property type="project" value="UniProtKB-UniRule"/>
</dbReference>
<evidence type="ECO:0000256" key="8">
    <source>
        <dbReference type="RuleBase" id="RU361257"/>
    </source>
</evidence>
<keyword evidence="3 8" id="KW-0489">Methyltransferase</keyword>
<dbReference type="PANTHER" id="PTHR30481:SF3">
    <property type="entry name" value="DNA ADENINE METHYLASE"/>
    <property type="match status" value="1"/>
</dbReference>
<feature type="binding site" evidence="7">
    <location>
        <position position="192"/>
    </location>
    <ligand>
        <name>S-adenosyl-L-methionine</name>
        <dbReference type="ChEBI" id="CHEBI:59789"/>
    </ligand>
</feature>
<dbReference type="InterPro" id="IPR023095">
    <property type="entry name" value="Ade_MeTrfase_dom_2"/>
</dbReference>
<dbReference type="EMBL" id="SNVI01000002">
    <property type="protein sequence ID" value="TFE42037.1"/>
    <property type="molecule type" value="Genomic_DNA"/>
</dbReference>
<proteinExistence type="inferred from homology"/>
<evidence type="ECO:0000313" key="10">
    <source>
        <dbReference type="Proteomes" id="UP000297385"/>
    </source>
</evidence>
<evidence type="ECO:0000256" key="6">
    <source>
        <dbReference type="ARBA" id="ARBA00047942"/>
    </source>
</evidence>
<keyword evidence="5 8" id="KW-0949">S-adenosyl-L-methionine</keyword>
<feature type="binding site" evidence="7">
    <location>
        <position position="19"/>
    </location>
    <ligand>
        <name>S-adenosyl-L-methionine</name>
        <dbReference type="ChEBI" id="CHEBI:59789"/>
    </ligand>
</feature>
<reference evidence="9 10" key="1">
    <citation type="submission" date="2019-03" db="EMBL/GenBank/DDBJ databases">
        <title>Complete Genome Sequence of Paraburkholderia dipogonis ICMP 19430T, a Nitrogen-fixing Symbiont of the South African Invasive Legume Dipogon lignosus in New Zealand.</title>
        <authorList>
            <person name="De Meyer S.E."/>
        </authorList>
    </citation>
    <scope>NUCLEOTIDE SEQUENCE [LARGE SCALE GENOMIC DNA]</scope>
    <source>
        <strain evidence="9 10">ICMP 19430</strain>
    </source>
</reference>
<dbReference type="GO" id="GO:0032259">
    <property type="term" value="P:methylation"/>
    <property type="evidence" value="ECO:0007669"/>
    <property type="project" value="UniProtKB-KW"/>
</dbReference>
<dbReference type="InterPro" id="IPR029063">
    <property type="entry name" value="SAM-dependent_MTases_sf"/>
</dbReference>
<feature type="binding site" evidence="7">
    <location>
        <position position="64"/>
    </location>
    <ligand>
        <name>S-adenosyl-L-methionine</name>
        <dbReference type="ChEBI" id="CHEBI:59789"/>
    </ligand>
</feature>
<name>A0A4Y8MWY2_9BURK</name>
<dbReference type="GO" id="GO:0043565">
    <property type="term" value="F:sequence-specific DNA binding"/>
    <property type="evidence" value="ECO:0007669"/>
    <property type="project" value="TreeGrafter"/>
</dbReference>
<dbReference type="InterPro" id="IPR012263">
    <property type="entry name" value="M_m6A_EcoRV"/>
</dbReference>
<dbReference type="PROSITE" id="PS00092">
    <property type="entry name" value="N6_MTASE"/>
    <property type="match status" value="1"/>
</dbReference>
<comment type="caution">
    <text evidence="9">The sequence shown here is derived from an EMBL/GenBank/DDBJ whole genome shotgun (WGS) entry which is preliminary data.</text>
</comment>
<dbReference type="Pfam" id="PF02086">
    <property type="entry name" value="MethyltransfD12"/>
    <property type="match status" value="1"/>
</dbReference>
<dbReference type="PANTHER" id="PTHR30481">
    <property type="entry name" value="DNA ADENINE METHYLASE"/>
    <property type="match status" value="1"/>
</dbReference>
<comment type="catalytic activity">
    <reaction evidence="6 8">
        <text>a 2'-deoxyadenosine in DNA + S-adenosyl-L-methionine = an N(6)-methyl-2'-deoxyadenosine in DNA + S-adenosyl-L-homocysteine + H(+)</text>
        <dbReference type="Rhea" id="RHEA:15197"/>
        <dbReference type="Rhea" id="RHEA-COMP:12418"/>
        <dbReference type="Rhea" id="RHEA-COMP:12419"/>
        <dbReference type="ChEBI" id="CHEBI:15378"/>
        <dbReference type="ChEBI" id="CHEBI:57856"/>
        <dbReference type="ChEBI" id="CHEBI:59789"/>
        <dbReference type="ChEBI" id="CHEBI:90615"/>
        <dbReference type="ChEBI" id="CHEBI:90616"/>
        <dbReference type="EC" id="2.1.1.72"/>
    </reaction>
</comment>
<organism evidence="9 10">
    <name type="scientific">Paraburkholderia dipogonis</name>
    <dbReference type="NCBI Taxonomy" id="1211383"/>
    <lineage>
        <taxon>Bacteria</taxon>
        <taxon>Pseudomonadati</taxon>
        <taxon>Pseudomonadota</taxon>
        <taxon>Betaproteobacteria</taxon>
        <taxon>Burkholderiales</taxon>
        <taxon>Burkholderiaceae</taxon>
        <taxon>Paraburkholderia</taxon>
    </lineage>
</organism>
<gene>
    <name evidence="9" type="ORF">E2553_36100</name>
</gene>
<dbReference type="Proteomes" id="UP000297385">
    <property type="component" value="Unassembled WGS sequence"/>
</dbReference>
<keyword evidence="4 8" id="KW-0808">Transferase</keyword>
<accession>A0A4Y8MWY2</accession>
<dbReference type="InterPro" id="IPR002052">
    <property type="entry name" value="DNA_methylase_N6_adenine_CS"/>
</dbReference>
<comment type="similarity">
    <text evidence="1 8">Belongs to the N(4)/N(6)-methyltransferase family.</text>
</comment>
<evidence type="ECO:0000256" key="5">
    <source>
        <dbReference type="ARBA" id="ARBA00022691"/>
    </source>
</evidence>
<dbReference type="PRINTS" id="PR00505">
    <property type="entry name" value="D12N6MTFRASE"/>
</dbReference>
<dbReference type="EC" id="2.1.1.72" evidence="2 8"/>
<dbReference type="PIRSF" id="PIRSF000398">
    <property type="entry name" value="M_m6A_EcoRV"/>
    <property type="match status" value="1"/>
</dbReference>
<dbReference type="NCBIfam" id="TIGR00571">
    <property type="entry name" value="dam"/>
    <property type="match status" value="1"/>
</dbReference>
<evidence type="ECO:0000256" key="7">
    <source>
        <dbReference type="PIRSR" id="PIRSR000398-1"/>
    </source>
</evidence>
<feature type="binding site" evidence="7">
    <location>
        <position position="23"/>
    </location>
    <ligand>
        <name>S-adenosyl-L-methionine</name>
        <dbReference type="ChEBI" id="CHEBI:59789"/>
    </ligand>
</feature>
<dbReference type="Gene3D" id="1.10.1020.10">
    <property type="entry name" value="Adenine-specific Methyltransferase, Domain 2"/>
    <property type="match status" value="1"/>
</dbReference>